<protein>
    <submittedName>
        <fullName evidence="1">Uncharacterized protein</fullName>
    </submittedName>
</protein>
<evidence type="ECO:0000313" key="2">
    <source>
        <dbReference type="Proteomes" id="UP000609651"/>
    </source>
</evidence>
<comment type="caution">
    <text evidence="1">The sequence shown here is derived from an EMBL/GenBank/DDBJ whole genome shotgun (WGS) entry which is preliminary data.</text>
</comment>
<accession>A0ABX1VAM0</accession>
<dbReference type="EMBL" id="WTPX01000006">
    <property type="protein sequence ID" value="NNJ24332.1"/>
    <property type="molecule type" value="Genomic_DNA"/>
</dbReference>
<evidence type="ECO:0000313" key="1">
    <source>
        <dbReference type="EMBL" id="NNJ24332.1"/>
    </source>
</evidence>
<gene>
    <name evidence="1" type="ORF">LzC2_03880</name>
</gene>
<organism evidence="1 2">
    <name type="scientific">Alienimonas chondri</name>
    <dbReference type="NCBI Taxonomy" id="2681879"/>
    <lineage>
        <taxon>Bacteria</taxon>
        <taxon>Pseudomonadati</taxon>
        <taxon>Planctomycetota</taxon>
        <taxon>Planctomycetia</taxon>
        <taxon>Planctomycetales</taxon>
        <taxon>Planctomycetaceae</taxon>
        <taxon>Alienimonas</taxon>
    </lineage>
</organism>
<sequence>MSVFRATQELFVTPDGAVRGLYGQLIDADAIGDSAVVRASHVEPHPHGGWTADLSPSAGPVLGPFPLRSDALTAEANWLTRNLLTPPG</sequence>
<keyword evidence="2" id="KW-1185">Reference proteome</keyword>
<dbReference type="Proteomes" id="UP000609651">
    <property type="component" value="Unassembled WGS sequence"/>
</dbReference>
<name>A0ABX1VAM0_9PLAN</name>
<reference evidence="1 2" key="1">
    <citation type="journal article" date="2020" name="Syst. Appl. Microbiol.">
        <title>Alienimonas chondri sp. nov., a novel planctomycete isolated from the biofilm of the red alga Chondrus crispus.</title>
        <authorList>
            <person name="Vitorino I."/>
            <person name="Albuquerque L."/>
            <person name="Wiegand S."/>
            <person name="Kallscheuer N."/>
            <person name="da Costa M.S."/>
            <person name="Lobo-da-Cunha A."/>
            <person name="Jogler C."/>
            <person name="Lage O.M."/>
        </authorList>
    </citation>
    <scope>NUCLEOTIDE SEQUENCE [LARGE SCALE GENOMIC DNA]</scope>
    <source>
        <strain evidence="1 2">LzC2</strain>
    </source>
</reference>
<proteinExistence type="predicted"/>